<name>A0A8H2WME4_9AGAM</name>
<protein>
    <submittedName>
        <fullName evidence="1">Uncharacterized protein</fullName>
    </submittedName>
</protein>
<accession>A0A8H2WME4</accession>
<proteinExistence type="predicted"/>
<sequence>MVTNASVYQSHTFSWALRTQHNSPLRQTFPPLFLAVTLCFSCSITSTASRFQGRSLPLAGYHHGIFAYDVKSLACATFPNPTLDNTHESTRVSPQHLKDLPKMSLVTSRDLWPHGSTSQLYGQWTFQTAEAEKEDVAAKMKVSTEPLAAPVDSLAT</sequence>
<gene>
    <name evidence="1" type="ORF">RDB_LOCUS48488</name>
</gene>
<evidence type="ECO:0000313" key="2">
    <source>
        <dbReference type="Proteomes" id="UP000663846"/>
    </source>
</evidence>
<dbReference type="Proteomes" id="UP000663846">
    <property type="component" value="Unassembled WGS sequence"/>
</dbReference>
<comment type="caution">
    <text evidence="1">The sequence shown here is derived from an EMBL/GenBank/DDBJ whole genome shotgun (WGS) entry which is preliminary data.</text>
</comment>
<dbReference type="EMBL" id="CAJMWS010000298">
    <property type="protein sequence ID" value="CAE6395153.1"/>
    <property type="molecule type" value="Genomic_DNA"/>
</dbReference>
<evidence type="ECO:0000313" key="1">
    <source>
        <dbReference type="EMBL" id="CAE6395153.1"/>
    </source>
</evidence>
<dbReference type="AlphaFoldDB" id="A0A8H2WME4"/>
<organism evidence="1 2">
    <name type="scientific">Rhizoctonia solani</name>
    <dbReference type="NCBI Taxonomy" id="456999"/>
    <lineage>
        <taxon>Eukaryota</taxon>
        <taxon>Fungi</taxon>
        <taxon>Dikarya</taxon>
        <taxon>Basidiomycota</taxon>
        <taxon>Agaricomycotina</taxon>
        <taxon>Agaricomycetes</taxon>
        <taxon>Cantharellales</taxon>
        <taxon>Ceratobasidiaceae</taxon>
        <taxon>Rhizoctonia</taxon>
    </lineage>
</organism>
<reference evidence="1" key="1">
    <citation type="submission" date="2021-01" db="EMBL/GenBank/DDBJ databases">
        <authorList>
            <person name="Kaushik A."/>
        </authorList>
    </citation>
    <scope>NUCLEOTIDE SEQUENCE</scope>
    <source>
        <strain evidence="1">AG1-1C</strain>
    </source>
</reference>